<dbReference type="SUPFAM" id="SSF52025">
    <property type="entry name" value="PA domain"/>
    <property type="match status" value="1"/>
</dbReference>
<evidence type="ECO:0000256" key="2">
    <source>
        <dbReference type="SAM" id="SignalP"/>
    </source>
</evidence>
<feature type="domain" description="PA" evidence="3">
    <location>
        <begin position="78"/>
        <end position="157"/>
    </location>
</feature>
<feature type="signal peptide" evidence="2">
    <location>
        <begin position="1"/>
        <end position="18"/>
    </location>
</feature>
<name>A0A812UP60_9DINO</name>
<dbReference type="InterPro" id="IPR046450">
    <property type="entry name" value="PA_dom_sf"/>
</dbReference>
<dbReference type="Pfam" id="PF02225">
    <property type="entry name" value="PA"/>
    <property type="match status" value="1"/>
</dbReference>
<evidence type="ECO:0000256" key="1">
    <source>
        <dbReference type="SAM" id="MobiDB-lite"/>
    </source>
</evidence>
<evidence type="ECO:0000313" key="4">
    <source>
        <dbReference type="EMBL" id="CAE7572455.1"/>
    </source>
</evidence>
<keyword evidence="5" id="KW-1185">Reference proteome</keyword>
<accession>A0A812UP60</accession>
<organism evidence="4 5">
    <name type="scientific">Symbiodinium natans</name>
    <dbReference type="NCBI Taxonomy" id="878477"/>
    <lineage>
        <taxon>Eukaryota</taxon>
        <taxon>Sar</taxon>
        <taxon>Alveolata</taxon>
        <taxon>Dinophyceae</taxon>
        <taxon>Suessiales</taxon>
        <taxon>Symbiodiniaceae</taxon>
        <taxon>Symbiodinium</taxon>
    </lineage>
</organism>
<dbReference type="Gene3D" id="3.50.30.30">
    <property type="match status" value="1"/>
</dbReference>
<reference evidence="4" key="1">
    <citation type="submission" date="2021-02" db="EMBL/GenBank/DDBJ databases">
        <authorList>
            <person name="Dougan E. K."/>
            <person name="Rhodes N."/>
            <person name="Thang M."/>
            <person name="Chan C."/>
        </authorList>
    </citation>
    <scope>NUCLEOTIDE SEQUENCE</scope>
</reference>
<comment type="caution">
    <text evidence="4">The sequence shown here is derived from an EMBL/GenBank/DDBJ whole genome shotgun (WGS) entry which is preliminary data.</text>
</comment>
<dbReference type="CDD" id="cd00538">
    <property type="entry name" value="PA"/>
    <property type="match status" value="1"/>
</dbReference>
<dbReference type="Proteomes" id="UP000604046">
    <property type="component" value="Unassembled WGS sequence"/>
</dbReference>
<dbReference type="PANTHER" id="PTHR35365">
    <property type="entry name" value="LP04239P"/>
    <property type="match status" value="1"/>
</dbReference>
<evidence type="ECO:0000313" key="5">
    <source>
        <dbReference type="Proteomes" id="UP000604046"/>
    </source>
</evidence>
<feature type="region of interest" description="Disordered" evidence="1">
    <location>
        <begin position="715"/>
        <end position="750"/>
    </location>
</feature>
<protein>
    <recommendedName>
        <fullName evidence="3">PA domain-containing protein</fullName>
    </recommendedName>
</protein>
<dbReference type="InterPro" id="IPR053121">
    <property type="entry name" value="Spore_Coat_Assembly"/>
</dbReference>
<dbReference type="EMBL" id="CAJNDS010002718">
    <property type="protein sequence ID" value="CAE7572455.1"/>
    <property type="molecule type" value="Genomic_DNA"/>
</dbReference>
<feature type="chain" id="PRO_5033034434" description="PA domain-containing protein" evidence="2">
    <location>
        <begin position="19"/>
        <end position="978"/>
    </location>
</feature>
<dbReference type="OrthoDB" id="429381at2759"/>
<sequence>MRCAWLWLVALFAERSWSQPVLSADKWSGCGEVVADAPLSFFQPCATSEWEVLLTDTFTSLRLARNVSALLWLPKSDNAQGCGVHPEDHFKGRIALLQRGGCYFSWKTVLAEEAGALAVIMYDTTEEQSTAVLAIAGPFQNPRIAAYLISREEGTSLRQRVENGEDVEVLCSWSPVEVWFNLPDASPEFNDTLTLENVGDEDMAWVMDVIDTNVTFEQDPFFSASVVPAPPPFSSGGAPGGVEELDNEAELMPLPFPFPHYLEYHDSAFVSCNGALILDPVLDEIWNEITRQAAVLGSGIGPHDVVAAMWADMTCPKEVNVSAFHSRSADSLGVKTVAIRYEGLLLKSPAIGPFGFEVWLHSDGRILLLLEEFPVDNLTALAGIQVGVQPATGAKALSVGASLPWSSGAPLAVSLTPWFMLRENGNTVVAPNQSLTITFAFERQADLAGWLHFYAEKSVGTWHPRRNVRFTQRLFRFMWVLSAWDGGLHSGSCAGGFVRRRNRTCAGSDGREYNDTYCIGTCMDIDPVQNYDYPVKQSWTDGYNNQCEDYHVLNFCTPTGYGARWQKWWGYFADWTTSGMDAGDACCLCGGGTYTPELPITEEKCPSVNCPANSQGTSVLHGCVCDAGYMGVINASDEYPYFVGTCATVSCPKYSSGSHVAAGCTCDYGYLGTIVPTSSEPFYEGRCEATTTTTSSTWTETTSTQTISSTTTSFTTTRSTTTTSHTTTSRTTTTSSSSTSASSSTTQSTQTFTGTTTISHTTTTSTSTVSATSSTTQSFTSATATSTSSTTRTSTASTTSSTTHSFTSTSSVSSTLSSISSTSLTATTTSSSSQTRTRTTATIWTTTTITTSTSSSSSTSTWTNSTTMTTDTQTTTWYRKSPGTSIAGSNEYATSTPWEDSDGLSLGHKRITFASSQVWKRLRAASTCAHHKQSYVRFMNSVLNPKPYTLNPKPCLFHSDKSADKERLQCTGPSSDMQ</sequence>
<proteinExistence type="predicted"/>
<gene>
    <name evidence="4" type="ORF">SNAT2548_LOCUS32621</name>
</gene>
<evidence type="ECO:0000259" key="3">
    <source>
        <dbReference type="Pfam" id="PF02225"/>
    </source>
</evidence>
<feature type="region of interest" description="Disordered" evidence="1">
    <location>
        <begin position="789"/>
        <end position="813"/>
    </location>
</feature>
<keyword evidence="2" id="KW-0732">Signal</keyword>
<dbReference type="AlphaFoldDB" id="A0A812UP60"/>
<dbReference type="InterPro" id="IPR003137">
    <property type="entry name" value="PA_domain"/>
</dbReference>
<dbReference type="PANTHER" id="PTHR35365:SF18">
    <property type="entry name" value="MUCIN-19-LIKE-RELATED"/>
    <property type="match status" value="1"/>
</dbReference>